<dbReference type="RefSeq" id="XP_022655206.1">
    <property type="nucleotide sequence ID" value="XM_022799471.1"/>
</dbReference>
<organism evidence="2 3">
    <name type="scientific">Varroa destructor</name>
    <name type="common">Honeybee mite</name>
    <dbReference type="NCBI Taxonomy" id="109461"/>
    <lineage>
        <taxon>Eukaryota</taxon>
        <taxon>Metazoa</taxon>
        <taxon>Ecdysozoa</taxon>
        <taxon>Arthropoda</taxon>
        <taxon>Chelicerata</taxon>
        <taxon>Arachnida</taxon>
        <taxon>Acari</taxon>
        <taxon>Parasitiformes</taxon>
        <taxon>Mesostigmata</taxon>
        <taxon>Gamasina</taxon>
        <taxon>Dermanyssoidea</taxon>
        <taxon>Varroidae</taxon>
        <taxon>Varroa</taxon>
    </lineage>
</organism>
<dbReference type="EnsemblMetazoa" id="XM_022799475">
    <property type="protein sequence ID" value="XP_022655210"/>
    <property type="gene ID" value="LOC111247924"/>
</dbReference>
<dbReference type="EnsemblMetazoa" id="XM_022799471">
    <property type="protein sequence ID" value="XP_022655206"/>
    <property type="gene ID" value="LOC111247924"/>
</dbReference>
<dbReference type="AlphaFoldDB" id="A0A7M7K3V7"/>
<evidence type="ECO:0000313" key="3">
    <source>
        <dbReference type="Proteomes" id="UP000594260"/>
    </source>
</evidence>
<dbReference type="EnsemblMetazoa" id="XM_022799474">
    <property type="protein sequence ID" value="XP_022655209"/>
    <property type="gene ID" value="LOC111247924"/>
</dbReference>
<dbReference type="Proteomes" id="UP000594260">
    <property type="component" value="Unplaced"/>
</dbReference>
<evidence type="ECO:0000256" key="1">
    <source>
        <dbReference type="SAM" id="Phobius"/>
    </source>
</evidence>
<dbReference type="RefSeq" id="XP_022655207.1">
    <property type="nucleotide sequence ID" value="XM_022799472.1"/>
</dbReference>
<evidence type="ECO:0000313" key="2">
    <source>
        <dbReference type="EnsemblMetazoa" id="XP_022655210"/>
    </source>
</evidence>
<keyword evidence="3" id="KW-1185">Reference proteome</keyword>
<dbReference type="KEGG" id="vde:111247924"/>
<protein>
    <submittedName>
        <fullName evidence="2">Uncharacterized protein</fullName>
    </submittedName>
</protein>
<dbReference type="RefSeq" id="XP_022655210.1">
    <property type="nucleotide sequence ID" value="XM_022799475.1"/>
</dbReference>
<dbReference type="RefSeq" id="XP_022655209.1">
    <property type="nucleotide sequence ID" value="XM_022799474.1"/>
</dbReference>
<name>A0A7M7K3V7_VARDE</name>
<accession>A0A7M7K3V7</accession>
<sequence>MNDQQEFQSTQCPKVLDANTNGLSMSACYKESTDVPARPADVASGQAQAPGQGMSKAVSWSNIYQESANTRNCSNVTASTNTAAVSTLPPAKDSGTLRAPPIVGSTNIESPMPAALPPVVSASSVHFEMTTPSPASTLATTTIPALFAAPAAIMAPVSTPASGIASVSGPVPTTDPAPVAAPVLPAVSGMPRIQSPTSASLPTSTCCDSAGVLPTQTSTLNPAVAQVQTVVPPETHSAGSIPMKIPMLLKNLEPMMLNSGFNNTATVSSPGTPSTLQPPDTLAENLKDGGQRANLMEAPQACVTNLKPETGKLSNAADVKLQMSSLSSPMGSSIEEGIEAKNAVGLARPQVYVARTPSRHNSQDLLMVPMIYNAAKSSQQQVSYPSSVPPSPERLAQDEILHGSKENQSILREPRRPSCTYMNSSINEPAVSTLPVVRFAGVKKVQFSNSGTSLPRVKSATPSDLNEVVSRNSSNSSLSGVYDERPEMIIHHQLMLPNPVIVRRTCAHKNHFMSLELFVFLVVILNLVFLSSVVYRTLYDELKPAQEHVVKWTATV</sequence>
<dbReference type="InParanoid" id="A0A7M7K3V7"/>
<proteinExistence type="predicted"/>
<dbReference type="GeneID" id="111247924"/>
<reference evidence="2" key="1">
    <citation type="submission" date="2021-01" db="UniProtKB">
        <authorList>
            <consortium name="EnsemblMetazoa"/>
        </authorList>
    </citation>
    <scope>IDENTIFICATION</scope>
</reference>
<keyword evidence="1" id="KW-1133">Transmembrane helix</keyword>
<keyword evidence="1" id="KW-0812">Transmembrane</keyword>
<dbReference type="RefSeq" id="XP_022655208.1">
    <property type="nucleotide sequence ID" value="XM_022799473.1"/>
</dbReference>
<feature type="transmembrane region" description="Helical" evidence="1">
    <location>
        <begin position="512"/>
        <end position="535"/>
    </location>
</feature>
<dbReference type="EnsemblMetazoa" id="XM_022799473">
    <property type="protein sequence ID" value="XP_022655208"/>
    <property type="gene ID" value="LOC111247924"/>
</dbReference>
<keyword evidence="1" id="KW-0472">Membrane</keyword>
<dbReference type="EnsemblMetazoa" id="XM_022799472">
    <property type="protein sequence ID" value="XP_022655207"/>
    <property type="gene ID" value="LOC111247924"/>
</dbReference>